<evidence type="ECO:0000313" key="4">
    <source>
        <dbReference type="Proteomes" id="UP000654075"/>
    </source>
</evidence>
<feature type="compositionally biased region" description="Basic and acidic residues" evidence="2">
    <location>
        <begin position="185"/>
        <end position="194"/>
    </location>
</feature>
<evidence type="ECO:0000313" key="3">
    <source>
        <dbReference type="EMBL" id="CAE8602179.1"/>
    </source>
</evidence>
<sequence>MLAEREQEVQLLREELDGLRKQQERDAARQALGAIRARSEQQRRLDGNLQRHRRQLEELQAATRSAQDEEQRIAAEAKRSLAALKQTETSRRHVEQECGRLEAILQELAQSGAEADSAAILRRQATLERSLEFRTEHVELEAQVEGLQRQLAASAEDPQQQQEQQQQQQRQEEEEEQQLTALLPKSEEERRRAEEEEEEEEEERQQQRQQQQQQQQQPQHLIFSSAESAPQLLGPERWSLRLRRLRSEEENEAAREERLRRLQRITLHQLAGTSSCRWNWRSSAAVKPERQREKLERARRDFEAERALETERQHREALARRLAADEARGLQQVSAEAGAAHRLEAECERLWLSLEAQRAVAWEGASNPQANLLEGQLEAVLSRAADLRSEEAQLRAELQGATEREQLVSVSLSE</sequence>
<gene>
    <name evidence="3" type="ORF">PGLA1383_LOCUS20435</name>
</gene>
<feature type="coiled-coil region" evidence="1">
    <location>
        <begin position="370"/>
        <end position="404"/>
    </location>
</feature>
<organism evidence="3 4">
    <name type="scientific">Polarella glacialis</name>
    <name type="common">Dinoflagellate</name>
    <dbReference type="NCBI Taxonomy" id="89957"/>
    <lineage>
        <taxon>Eukaryota</taxon>
        <taxon>Sar</taxon>
        <taxon>Alveolata</taxon>
        <taxon>Dinophyceae</taxon>
        <taxon>Suessiales</taxon>
        <taxon>Suessiaceae</taxon>
        <taxon>Polarella</taxon>
    </lineage>
</organism>
<dbReference type="AlphaFoldDB" id="A0A813END1"/>
<evidence type="ECO:0000256" key="2">
    <source>
        <dbReference type="SAM" id="MobiDB-lite"/>
    </source>
</evidence>
<proteinExistence type="predicted"/>
<name>A0A813END1_POLGL</name>
<dbReference type="Proteomes" id="UP000654075">
    <property type="component" value="Unassembled WGS sequence"/>
</dbReference>
<keyword evidence="1" id="KW-0175">Coiled coil</keyword>
<protein>
    <submittedName>
        <fullName evidence="3">Uncharacterized protein</fullName>
    </submittedName>
</protein>
<dbReference type="EMBL" id="CAJNNV010013927">
    <property type="protein sequence ID" value="CAE8602179.1"/>
    <property type="molecule type" value="Genomic_DNA"/>
</dbReference>
<feature type="compositionally biased region" description="Low complexity" evidence="2">
    <location>
        <begin position="207"/>
        <end position="219"/>
    </location>
</feature>
<dbReference type="OrthoDB" id="431554at2759"/>
<comment type="caution">
    <text evidence="3">The sequence shown here is derived from an EMBL/GenBank/DDBJ whole genome shotgun (WGS) entry which is preliminary data.</text>
</comment>
<feature type="region of interest" description="Disordered" evidence="2">
    <location>
        <begin position="150"/>
        <end position="220"/>
    </location>
</feature>
<evidence type="ECO:0000256" key="1">
    <source>
        <dbReference type="SAM" id="Coils"/>
    </source>
</evidence>
<accession>A0A813END1</accession>
<reference evidence="3" key="1">
    <citation type="submission" date="2021-02" db="EMBL/GenBank/DDBJ databases">
        <authorList>
            <person name="Dougan E. K."/>
            <person name="Rhodes N."/>
            <person name="Thang M."/>
            <person name="Chan C."/>
        </authorList>
    </citation>
    <scope>NUCLEOTIDE SEQUENCE</scope>
</reference>
<keyword evidence="4" id="KW-1185">Reference proteome</keyword>
<feature type="compositionally biased region" description="Low complexity" evidence="2">
    <location>
        <begin position="159"/>
        <end position="169"/>
    </location>
</feature>